<evidence type="ECO:0000313" key="9">
    <source>
        <dbReference type="Proteomes" id="UP000031643"/>
    </source>
</evidence>
<keyword evidence="3 4" id="KW-0408">Iron</keyword>
<accession>A0A0A8K2B0</accession>
<evidence type="ECO:0000313" key="8">
    <source>
        <dbReference type="EMBL" id="BAQ16662.1"/>
    </source>
</evidence>
<dbReference type="OrthoDB" id="9770043at2"/>
<dbReference type="SUPFAM" id="SSF50952">
    <property type="entry name" value="Soluble quinoprotein glucose dehydrogenase"/>
    <property type="match status" value="1"/>
</dbReference>
<dbReference type="SUPFAM" id="SSF46626">
    <property type="entry name" value="Cytochrome c"/>
    <property type="match status" value="1"/>
</dbReference>
<keyword evidence="6" id="KW-0812">Transmembrane</keyword>
<dbReference type="STRING" id="1384459.GL4_1204"/>
<dbReference type="InterPro" id="IPR036909">
    <property type="entry name" value="Cyt_c-like_dom_sf"/>
</dbReference>
<dbReference type="Pfam" id="PF22807">
    <property type="entry name" value="TrAA12"/>
    <property type="match status" value="1"/>
</dbReference>
<dbReference type="Gene3D" id="2.120.10.30">
    <property type="entry name" value="TolB, C-terminal domain"/>
    <property type="match status" value="1"/>
</dbReference>
<keyword evidence="9" id="KW-1185">Reference proteome</keyword>
<evidence type="ECO:0000256" key="5">
    <source>
        <dbReference type="SAM" id="MobiDB-lite"/>
    </source>
</evidence>
<reference evidence="8 9" key="1">
    <citation type="submission" date="2014-09" db="EMBL/GenBank/DDBJ databases">
        <title>Genome sequencing of Methyloceanibacter caenitepidi Gela4.</title>
        <authorList>
            <person name="Takeuchi M."/>
            <person name="Susumu S."/>
            <person name="Kamagata Y."/>
            <person name="Oshima K."/>
            <person name="Hattori M."/>
            <person name="Iwasaki W."/>
        </authorList>
    </citation>
    <scope>NUCLEOTIDE SEQUENCE [LARGE SCALE GENOMIC DNA]</scope>
    <source>
        <strain evidence="8 9">Gela4</strain>
    </source>
</reference>
<sequence length="589" mass="62579">MHRANVFAATILPLIVLCGSGFLFVAIDRNDARAAARADCNEPNGNITLPSGFCATIFADKIGHAREIIVAPSGAVYVNTWSGRYYGNDTPPSGGMLVALQDTTGDGHADLMARFGTTFDQGNRGGTGIGLRRDWLYAETNDRIVRYKLQDDGIIPKDKPETVVSGLPLTGDHPMHPFAIDQDGNLFVDVASATNSCQAQNRTPNVRGDKPCTELETRAGIWRYDADRTDQKFSRAERYATGIRNADGIAIDPNGDGLYATQHGRDQLYENWPKLYTQKQGANLPAEELLHVQRGDDFGWPECYYDDVNGKLVLAPEYGGDGGKKVGICADKKGPVAVFPAHWAPNGLVLYSGKNFPGSYDGGAFVAFHGSWNRAPSPQGGYNVVFQPLTDGRASGEYVVFADGFAGGDKDPGGAAHRPSGLAVGPDGALYISDDQHGRIWRVTYEGNMTAAVEAAPHSKAETKERTAAAAAPPEGIHPDAGKAAALPTPPGQAAEQVALGASLFRSQTCAGCHGADAKGTPLAPDLTNGKWLWADGTVPSIAKVIKTGVPHPKNHASGMPPRGGAQLNQAQVLALADYVWALNHKAQD</sequence>
<evidence type="ECO:0000256" key="2">
    <source>
        <dbReference type="ARBA" id="ARBA00022723"/>
    </source>
</evidence>
<keyword evidence="2 4" id="KW-0479">Metal-binding</keyword>
<dbReference type="GO" id="GO:0046872">
    <property type="term" value="F:metal ion binding"/>
    <property type="evidence" value="ECO:0007669"/>
    <property type="project" value="UniProtKB-KW"/>
</dbReference>
<gene>
    <name evidence="8" type="ORF">GL4_1204</name>
</gene>
<dbReference type="InterPro" id="IPR011042">
    <property type="entry name" value="6-blade_b-propeller_TolB-like"/>
</dbReference>
<evidence type="ECO:0000256" key="4">
    <source>
        <dbReference type="PROSITE-ProRule" id="PRU00433"/>
    </source>
</evidence>
<dbReference type="AlphaFoldDB" id="A0A0A8K2B0"/>
<feature type="compositionally biased region" description="Basic and acidic residues" evidence="5">
    <location>
        <begin position="457"/>
        <end position="467"/>
    </location>
</feature>
<dbReference type="Proteomes" id="UP000031643">
    <property type="component" value="Chromosome"/>
</dbReference>
<dbReference type="PANTHER" id="PTHR33546:SF1">
    <property type="entry name" value="LARGE, MULTIFUNCTIONAL SECRETED PROTEIN"/>
    <property type="match status" value="1"/>
</dbReference>
<dbReference type="InterPro" id="IPR009056">
    <property type="entry name" value="Cyt_c-like_dom"/>
</dbReference>
<dbReference type="Pfam" id="PF00034">
    <property type="entry name" value="Cytochrom_C"/>
    <property type="match status" value="1"/>
</dbReference>
<dbReference type="RefSeq" id="WP_045365546.1">
    <property type="nucleotide sequence ID" value="NZ_AP014648.1"/>
</dbReference>
<feature type="region of interest" description="Disordered" evidence="5">
    <location>
        <begin position="456"/>
        <end position="490"/>
    </location>
</feature>
<keyword evidence="1 4" id="KW-0349">Heme</keyword>
<name>A0A0A8K2B0_9HYPH</name>
<feature type="domain" description="Cytochrome c" evidence="7">
    <location>
        <begin position="496"/>
        <end position="584"/>
    </location>
</feature>
<dbReference type="InterPro" id="IPR054539">
    <property type="entry name" value="Beta-prop_PDH"/>
</dbReference>
<dbReference type="HOGENOM" id="CLU_024435_3_1_5"/>
<dbReference type="PANTHER" id="PTHR33546">
    <property type="entry name" value="LARGE, MULTIFUNCTIONAL SECRETED PROTEIN-RELATED"/>
    <property type="match status" value="1"/>
</dbReference>
<evidence type="ECO:0000256" key="6">
    <source>
        <dbReference type="SAM" id="Phobius"/>
    </source>
</evidence>
<dbReference type="Gene3D" id="1.10.760.10">
    <property type="entry name" value="Cytochrome c-like domain"/>
    <property type="match status" value="1"/>
</dbReference>
<proteinExistence type="predicted"/>
<evidence type="ECO:0000256" key="1">
    <source>
        <dbReference type="ARBA" id="ARBA00022617"/>
    </source>
</evidence>
<keyword evidence="6" id="KW-1133">Transmembrane helix</keyword>
<dbReference type="GO" id="GO:0009055">
    <property type="term" value="F:electron transfer activity"/>
    <property type="evidence" value="ECO:0007669"/>
    <property type="project" value="InterPro"/>
</dbReference>
<dbReference type="InterPro" id="IPR011041">
    <property type="entry name" value="Quinoprot_gluc/sorb_DH_b-prop"/>
</dbReference>
<evidence type="ECO:0000256" key="3">
    <source>
        <dbReference type="ARBA" id="ARBA00023004"/>
    </source>
</evidence>
<dbReference type="GO" id="GO:0020037">
    <property type="term" value="F:heme binding"/>
    <property type="evidence" value="ECO:0007669"/>
    <property type="project" value="InterPro"/>
</dbReference>
<dbReference type="PROSITE" id="PS51007">
    <property type="entry name" value="CYTC"/>
    <property type="match status" value="1"/>
</dbReference>
<dbReference type="EMBL" id="AP014648">
    <property type="protein sequence ID" value="BAQ16662.1"/>
    <property type="molecule type" value="Genomic_DNA"/>
</dbReference>
<keyword evidence="6" id="KW-0472">Membrane</keyword>
<protein>
    <submittedName>
        <fullName evidence="8">L-sorbosone dehydrogenase</fullName>
    </submittedName>
</protein>
<dbReference type="KEGG" id="mcg:GL4_1204"/>
<organism evidence="8 9">
    <name type="scientific">Methyloceanibacter caenitepidi</name>
    <dbReference type="NCBI Taxonomy" id="1384459"/>
    <lineage>
        <taxon>Bacteria</taxon>
        <taxon>Pseudomonadati</taxon>
        <taxon>Pseudomonadota</taxon>
        <taxon>Alphaproteobacteria</taxon>
        <taxon>Hyphomicrobiales</taxon>
        <taxon>Hyphomicrobiaceae</taxon>
        <taxon>Methyloceanibacter</taxon>
    </lineage>
</organism>
<evidence type="ECO:0000259" key="7">
    <source>
        <dbReference type="PROSITE" id="PS51007"/>
    </source>
</evidence>
<feature type="transmembrane region" description="Helical" evidence="6">
    <location>
        <begin position="6"/>
        <end position="27"/>
    </location>
</feature>